<evidence type="ECO:0000313" key="3">
    <source>
        <dbReference type="Proteomes" id="UP001518990"/>
    </source>
</evidence>
<gene>
    <name evidence="2" type="ORF">IAI60_02615</name>
</gene>
<keyword evidence="3" id="KW-1185">Reference proteome</keyword>
<organism evidence="2 3">
    <name type="scientific">Roseomonas marmotae</name>
    <dbReference type="NCBI Taxonomy" id="2768161"/>
    <lineage>
        <taxon>Bacteria</taxon>
        <taxon>Pseudomonadati</taxon>
        <taxon>Pseudomonadota</taxon>
        <taxon>Alphaproteobacteria</taxon>
        <taxon>Acetobacterales</taxon>
        <taxon>Roseomonadaceae</taxon>
        <taxon>Roseomonas</taxon>
    </lineage>
</organism>
<dbReference type="RefSeq" id="WP_207445117.1">
    <property type="nucleotide sequence ID" value="NZ_CP061091.1"/>
</dbReference>
<feature type="domain" description="SnoaL-like" evidence="1">
    <location>
        <begin position="6"/>
        <end position="131"/>
    </location>
</feature>
<dbReference type="InterPro" id="IPR037401">
    <property type="entry name" value="SnoaL-like"/>
</dbReference>
<dbReference type="EMBL" id="JACTNF010000002">
    <property type="protein sequence ID" value="MBO1073499.1"/>
    <property type="molecule type" value="Genomic_DNA"/>
</dbReference>
<dbReference type="Pfam" id="PF13577">
    <property type="entry name" value="SnoaL_4"/>
    <property type="match status" value="1"/>
</dbReference>
<proteinExistence type="predicted"/>
<protein>
    <submittedName>
        <fullName evidence="2">Nuclear transport factor 2 family protein</fullName>
    </submittedName>
</protein>
<evidence type="ECO:0000313" key="2">
    <source>
        <dbReference type="EMBL" id="MBO1073499.1"/>
    </source>
</evidence>
<dbReference type="InterPro" id="IPR032710">
    <property type="entry name" value="NTF2-like_dom_sf"/>
</dbReference>
<dbReference type="SUPFAM" id="SSF54427">
    <property type="entry name" value="NTF2-like"/>
    <property type="match status" value="1"/>
</dbReference>
<dbReference type="Proteomes" id="UP001518990">
    <property type="component" value="Unassembled WGS sequence"/>
</dbReference>
<name>A0ABS3K7P2_9PROT</name>
<evidence type="ECO:0000259" key="1">
    <source>
        <dbReference type="Pfam" id="PF13577"/>
    </source>
</evidence>
<sequence>MTEIEELRLIASLSRLQADYWYEVDRNWGRRAAEYYLEDGVFEIGESRMEGRAAIAHFYSWREGRGERTARHLVTNCRLRSVNATGDEAVFECIMSLHAADGPPVLESRPPIMIADVVDHCVRVSGVWRYRSHVLRPVFMGGVAPTVLPGNDQTTR</sequence>
<reference evidence="2 3" key="1">
    <citation type="submission" date="2020-09" db="EMBL/GenBank/DDBJ databases">
        <title>Roseomonas.</title>
        <authorList>
            <person name="Zhu W."/>
        </authorList>
    </citation>
    <scope>NUCLEOTIDE SEQUENCE [LARGE SCALE GENOMIC DNA]</scope>
    <source>
        <strain evidence="2 3">1311</strain>
    </source>
</reference>
<dbReference type="Gene3D" id="3.10.450.50">
    <property type="match status" value="1"/>
</dbReference>
<accession>A0ABS3K7P2</accession>
<comment type="caution">
    <text evidence="2">The sequence shown here is derived from an EMBL/GenBank/DDBJ whole genome shotgun (WGS) entry which is preliminary data.</text>
</comment>